<feature type="domain" description="SCP2" evidence="1">
    <location>
        <begin position="29"/>
        <end position="124"/>
    </location>
</feature>
<dbReference type="InterPro" id="IPR036527">
    <property type="entry name" value="SCP2_sterol-bd_dom_sf"/>
</dbReference>
<name>A0A3B1BPN7_9ZZZZ</name>
<dbReference type="AlphaFoldDB" id="A0A3B1BPN7"/>
<sequence>MKLPLWPLKFALRGIPDAIHSRLLSHGFNHLLKGQCFSSKLDYLQGKRLWLTITDTGNTWRFRIQDDRFLPDQLQSDPEIHISGKLNHFLLLATRNEDPDTLFFARQLSMEGNTEDGLYLKNMIDAMEFDSEAHFKAFIGEAIGIRLAAQFKRLDLGRHLNTLINS</sequence>
<proteinExistence type="predicted"/>
<dbReference type="SUPFAM" id="SSF55718">
    <property type="entry name" value="SCP-like"/>
    <property type="match status" value="1"/>
</dbReference>
<gene>
    <name evidence="2" type="ORF">MNBD_GAMMA24-2647</name>
</gene>
<evidence type="ECO:0000313" key="2">
    <source>
        <dbReference type="EMBL" id="VAX14163.1"/>
    </source>
</evidence>
<dbReference type="InterPro" id="IPR003033">
    <property type="entry name" value="SCP2_sterol-bd_dom"/>
</dbReference>
<evidence type="ECO:0000259" key="1">
    <source>
        <dbReference type="Pfam" id="PF02036"/>
    </source>
</evidence>
<accession>A0A3B1BPN7</accession>
<reference evidence="2" key="1">
    <citation type="submission" date="2018-06" db="EMBL/GenBank/DDBJ databases">
        <authorList>
            <person name="Zhirakovskaya E."/>
        </authorList>
    </citation>
    <scope>NUCLEOTIDE SEQUENCE</scope>
</reference>
<organism evidence="2">
    <name type="scientific">hydrothermal vent metagenome</name>
    <dbReference type="NCBI Taxonomy" id="652676"/>
    <lineage>
        <taxon>unclassified sequences</taxon>
        <taxon>metagenomes</taxon>
        <taxon>ecological metagenomes</taxon>
    </lineage>
</organism>
<dbReference type="EMBL" id="UOFZ01000163">
    <property type="protein sequence ID" value="VAX14163.1"/>
    <property type="molecule type" value="Genomic_DNA"/>
</dbReference>
<protein>
    <recommendedName>
        <fullName evidence="1">SCP2 domain-containing protein</fullName>
    </recommendedName>
</protein>
<dbReference type="Pfam" id="PF02036">
    <property type="entry name" value="SCP2"/>
    <property type="match status" value="1"/>
</dbReference>